<dbReference type="Proteomes" id="UP001432322">
    <property type="component" value="Unassembled WGS sequence"/>
</dbReference>
<feature type="disulfide bond" evidence="2">
    <location>
        <begin position="193"/>
        <end position="205"/>
    </location>
</feature>
<evidence type="ECO:0000313" key="4">
    <source>
        <dbReference type="Proteomes" id="UP001432322"/>
    </source>
</evidence>
<feature type="disulfide bond" evidence="2">
    <location>
        <begin position="200"/>
        <end position="218"/>
    </location>
</feature>
<dbReference type="InterPro" id="IPR002172">
    <property type="entry name" value="LDrepeatLR_classA_rpt"/>
</dbReference>
<comment type="caution">
    <text evidence="3">The sequence shown here is derived from an EMBL/GenBank/DDBJ whole genome shotgun (WGS) entry which is preliminary data.</text>
</comment>
<dbReference type="PRINTS" id="PR00261">
    <property type="entry name" value="LDLRECEPTOR"/>
</dbReference>
<dbReference type="EMBL" id="BTSY01000003">
    <property type="protein sequence ID" value="GMT17972.1"/>
    <property type="molecule type" value="Genomic_DNA"/>
</dbReference>
<accession>A0AAV5VGX1</accession>
<gene>
    <name evidence="3" type="ORF">PFISCL1PPCAC_9269</name>
</gene>
<dbReference type="InterPro" id="IPR036055">
    <property type="entry name" value="LDL_receptor-like_sf"/>
</dbReference>
<protein>
    <recommendedName>
        <fullName evidence="5">Lipoprotein receptor</fullName>
    </recommendedName>
</protein>
<keyword evidence="4" id="KW-1185">Reference proteome</keyword>
<keyword evidence="1 2" id="KW-1015">Disulfide bond</keyword>
<dbReference type="PROSITE" id="PS50068">
    <property type="entry name" value="LDLRA_2"/>
    <property type="match status" value="2"/>
</dbReference>
<dbReference type="Pfam" id="PF00057">
    <property type="entry name" value="Ldl_recept_a"/>
    <property type="match status" value="1"/>
</dbReference>
<dbReference type="SMART" id="SM00192">
    <property type="entry name" value="LDLa"/>
    <property type="match status" value="2"/>
</dbReference>
<evidence type="ECO:0000256" key="1">
    <source>
        <dbReference type="ARBA" id="ARBA00023157"/>
    </source>
</evidence>
<dbReference type="AlphaFoldDB" id="A0AAV5VGX1"/>
<evidence type="ECO:0000313" key="3">
    <source>
        <dbReference type="EMBL" id="GMT17972.1"/>
    </source>
</evidence>
<comment type="caution">
    <text evidence="2">Lacks conserved residue(s) required for the propagation of feature annotation.</text>
</comment>
<evidence type="ECO:0000256" key="2">
    <source>
        <dbReference type="PROSITE-ProRule" id="PRU00124"/>
    </source>
</evidence>
<dbReference type="Gene3D" id="4.10.400.10">
    <property type="entry name" value="Low-density Lipoprotein Receptor"/>
    <property type="match status" value="2"/>
</dbReference>
<feature type="non-terminal residue" evidence="3">
    <location>
        <position position="1"/>
    </location>
</feature>
<proteinExistence type="predicted"/>
<dbReference type="CDD" id="cd00112">
    <property type="entry name" value="LDLa"/>
    <property type="match status" value="2"/>
</dbReference>
<name>A0AAV5VGX1_9BILA</name>
<reference evidence="3" key="1">
    <citation type="submission" date="2023-10" db="EMBL/GenBank/DDBJ databases">
        <title>Genome assembly of Pristionchus species.</title>
        <authorList>
            <person name="Yoshida K."/>
            <person name="Sommer R.J."/>
        </authorList>
    </citation>
    <scope>NUCLEOTIDE SEQUENCE</scope>
    <source>
        <strain evidence="3">RS5133</strain>
    </source>
</reference>
<sequence length="278" mass="29762">FLLLPYSVFAMSLLPPPLPPTVPPMARIVPINNQATNTVGQFYYACANGGCPECPRGCPLGQSPCQMSNQRCPVCVRNPLPPYCLSTRWQRLCSSSPHALPCPHSPNCVLPHWLRDGIDDCGDGADEDPCGSGMLRCVTEDSLTTTTSTTAATTTTTKALEVIVDERKGENGTAEQLESLRGGLTGFNVSIICEQFEFQCGSGECVLAARLLDGKEDCEDKSDEEYCQIYGASCTFPNKPCALQPDMPSFSCGCPDGYVAVNHRCMNAGARVANTTSG</sequence>
<organism evidence="3 4">
    <name type="scientific">Pristionchus fissidentatus</name>
    <dbReference type="NCBI Taxonomy" id="1538716"/>
    <lineage>
        <taxon>Eukaryota</taxon>
        <taxon>Metazoa</taxon>
        <taxon>Ecdysozoa</taxon>
        <taxon>Nematoda</taxon>
        <taxon>Chromadorea</taxon>
        <taxon>Rhabditida</taxon>
        <taxon>Rhabditina</taxon>
        <taxon>Diplogasteromorpha</taxon>
        <taxon>Diplogasteroidea</taxon>
        <taxon>Neodiplogasteridae</taxon>
        <taxon>Pristionchus</taxon>
    </lineage>
</organism>
<dbReference type="SUPFAM" id="SSF57424">
    <property type="entry name" value="LDL receptor-like module"/>
    <property type="match status" value="2"/>
</dbReference>
<evidence type="ECO:0008006" key="5">
    <source>
        <dbReference type="Google" id="ProtNLM"/>
    </source>
</evidence>